<proteinExistence type="inferred from homology"/>
<dbReference type="SUPFAM" id="SSF48264">
    <property type="entry name" value="Cytochrome P450"/>
    <property type="match status" value="1"/>
</dbReference>
<reference evidence="3 4" key="1">
    <citation type="submission" date="2023-03" db="EMBL/GenBank/DDBJ databases">
        <title>Isolation and description of six Streptomyces strains from soil environments, able to metabolize different microbial glucans.</title>
        <authorList>
            <person name="Widen T."/>
            <person name="Larsbrink J."/>
        </authorList>
    </citation>
    <scope>NUCLEOTIDE SEQUENCE [LARGE SCALE GENOMIC DNA]</scope>
    <source>
        <strain evidence="3 4">Alt2</strain>
    </source>
</reference>
<dbReference type="InterPro" id="IPR017972">
    <property type="entry name" value="Cyt_P450_CS"/>
</dbReference>
<dbReference type="PRINTS" id="PR00359">
    <property type="entry name" value="BP450"/>
</dbReference>
<dbReference type="RefSeq" id="WP_306072125.1">
    <property type="nucleotide sequence ID" value="NZ_CP120988.1"/>
</dbReference>
<dbReference type="Gene3D" id="1.10.630.10">
    <property type="entry name" value="Cytochrome P450"/>
    <property type="match status" value="1"/>
</dbReference>
<feature type="compositionally biased region" description="Low complexity" evidence="2">
    <location>
        <begin position="405"/>
        <end position="420"/>
    </location>
</feature>
<gene>
    <name evidence="3" type="ORF">P8A19_09130</name>
</gene>
<dbReference type="PANTHER" id="PTHR46696:SF1">
    <property type="entry name" value="CYTOCHROME P450 YJIB-RELATED"/>
    <property type="match status" value="1"/>
</dbReference>
<keyword evidence="4" id="KW-1185">Reference proteome</keyword>
<evidence type="ECO:0000313" key="4">
    <source>
        <dbReference type="Proteomes" id="UP001235744"/>
    </source>
</evidence>
<protein>
    <recommendedName>
        <fullName evidence="5">Cytochrome P450</fullName>
    </recommendedName>
</protein>
<dbReference type="InterPro" id="IPR002397">
    <property type="entry name" value="Cyt_P450_B"/>
</dbReference>
<evidence type="ECO:0000256" key="2">
    <source>
        <dbReference type="SAM" id="MobiDB-lite"/>
    </source>
</evidence>
<dbReference type="Proteomes" id="UP001235744">
    <property type="component" value="Chromosome"/>
</dbReference>
<evidence type="ECO:0000313" key="3">
    <source>
        <dbReference type="EMBL" id="WLQ55594.1"/>
    </source>
</evidence>
<evidence type="ECO:0008006" key="5">
    <source>
        <dbReference type="Google" id="ProtNLM"/>
    </source>
</evidence>
<dbReference type="InterPro" id="IPR036396">
    <property type="entry name" value="Cyt_P450_sf"/>
</dbReference>
<organism evidence="3 4">
    <name type="scientific">Streptomyces poriferorum</name>
    <dbReference type="NCBI Taxonomy" id="2798799"/>
    <lineage>
        <taxon>Bacteria</taxon>
        <taxon>Bacillati</taxon>
        <taxon>Actinomycetota</taxon>
        <taxon>Actinomycetes</taxon>
        <taxon>Kitasatosporales</taxon>
        <taxon>Streptomycetaceae</taxon>
        <taxon>Streptomyces</taxon>
    </lineage>
</organism>
<comment type="similarity">
    <text evidence="1">Belongs to the cytochrome P450 family.</text>
</comment>
<accession>A0ABY9IL57</accession>
<sequence length="433" mass="44535">MNAVPAPVAALLDAWDDSSLYPAALRAGLLPYLGTRGPCVAVRTLDGGRAWAVTGHRALREAALRPRDFSGELLGTAMSDPSPEEIALLRLQLPGLSCGPHARMRHGLSAPLRADMARGLSDRVREATAARTAALSRPAAGAAPTALLSRTAAGAGPQPAAADLVRDVVVPVVADALGELLGVPRGLAEEFRSWCVDSSEMASDPEAEEQALRAFLQLCTRLRRHRTAHPADDLPTSLATRLTSSTGGFALNWVLLVKAGFGATVSAGAQLLRALPGGGAAGGGAAGGVHALLDETLRRHPPILQARRTAARHTSLAGRDIAAGERVLLVFAAPGQASGRVPHTVFGHGRHACPGAPWARALLTGLADGAAPAAARWHLPDTASTYATSFSQGLRTLPVEPVSRGPCGAGSSSPSPTGHHAAPRCPADPRSAR</sequence>
<name>A0ABY9IL57_9ACTN</name>
<feature type="region of interest" description="Disordered" evidence="2">
    <location>
        <begin position="397"/>
        <end position="433"/>
    </location>
</feature>
<evidence type="ECO:0000256" key="1">
    <source>
        <dbReference type="ARBA" id="ARBA00010617"/>
    </source>
</evidence>
<dbReference type="PROSITE" id="PS00086">
    <property type="entry name" value="CYTOCHROME_P450"/>
    <property type="match status" value="1"/>
</dbReference>
<dbReference type="EMBL" id="CP120988">
    <property type="protein sequence ID" value="WLQ55594.1"/>
    <property type="molecule type" value="Genomic_DNA"/>
</dbReference>
<dbReference type="PANTHER" id="PTHR46696">
    <property type="entry name" value="P450, PUTATIVE (EUROFUNG)-RELATED"/>
    <property type="match status" value="1"/>
</dbReference>